<name>X1U6C9_9ZZZZ</name>
<proteinExistence type="predicted"/>
<protein>
    <submittedName>
        <fullName evidence="1">Uncharacterized protein</fullName>
    </submittedName>
</protein>
<feature type="non-terminal residue" evidence="1">
    <location>
        <position position="1"/>
    </location>
</feature>
<organism evidence="1">
    <name type="scientific">marine sediment metagenome</name>
    <dbReference type="NCBI Taxonomy" id="412755"/>
    <lineage>
        <taxon>unclassified sequences</taxon>
        <taxon>metagenomes</taxon>
        <taxon>ecological metagenomes</taxon>
    </lineage>
</organism>
<accession>X1U6C9</accession>
<evidence type="ECO:0000313" key="1">
    <source>
        <dbReference type="EMBL" id="GAI87874.1"/>
    </source>
</evidence>
<dbReference type="AlphaFoldDB" id="X1U6C9"/>
<sequence length="40" mass="4623">TVDKKGLLLYEAAALVAQFQRAKPSLKQEDIVHVYRRHTE</sequence>
<gene>
    <name evidence="1" type="ORF">S12H4_13325</name>
</gene>
<dbReference type="EMBL" id="BARW01006347">
    <property type="protein sequence ID" value="GAI87874.1"/>
    <property type="molecule type" value="Genomic_DNA"/>
</dbReference>
<reference evidence="1" key="1">
    <citation type="journal article" date="2014" name="Front. Microbiol.">
        <title>High frequency of phylogenetically diverse reductive dehalogenase-homologous genes in deep subseafloor sedimentary metagenomes.</title>
        <authorList>
            <person name="Kawai M."/>
            <person name="Futagami T."/>
            <person name="Toyoda A."/>
            <person name="Takaki Y."/>
            <person name="Nishi S."/>
            <person name="Hori S."/>
            <person name="Arai W."/>
            <person name="Tsubouchi T."/>
            <person name="Morono Y."/>
            <person name="Uchiyama I."/>
            <person name="Ito T."/>
            <person name="Fujiyama A."/>
            <person name="Inagaki F."/>
            <person name="Takami H."/>
        </authorList>
    </citation>
    <scope>NUCLEOTIDE SEQUENCE</scope>
    <source>
        <strain evidence="1">Expedition CK06-06</strain>
    </source>
</reference>
<comment type="caution">
    <text evidence="1">The sequence shown here is derived from an EMBL/GenBank/DDBJ whole genome shotgun (WGS) entry which is preliminary data.</text>
</comment>